<dbReference type="GO" id="GO:0000127">
    <property type="term" value="C:transcription factor TFIIIC complex"/>
    <property type="evidence" value="ECO:0007669"/>
    <property type="project" value="TreeGrafter"/>
</dbReference>
<evidence type="ECO:0000313" key="6">
    <source>
        <dbReference type="WBParaSite" id="MBELARI_LOCUS8361"/>
    </source>
</evidence>
<dbReference type="SUPFAM" id="SSF50978">
    <property type="entry name" value="WD40 repeat-like"/>
    <property type="match status" value="1"/>
</dbReference>
<evidence type="ECO:0000313" key="5">
    <source>
        <dbReference type="Proteomes" id="UP000887575"/>
    </source>
</evidence>
<dbReference type="InterPro" id="IPR036322">
    <property type="entry name" value="WD40_repeat_dom_sf"/>
</dbReference>
<protein>
    <submittedName>
        <fullName evidence="6">Uncharacterized protein</fullName>
    </submittedName>
</protein>
<keyword evidence="3" id="KW-0539">Nucleus</keyword>
<dbReference type="GO" id="GO:0006383">
    <property type="term" value="P:transcription by RNA polymerase III"/>
    <property type="evidence" value="ECO:0007669"/>
    <property type="project" value="TreeGrafter"/>
</dbReference>
<sequence>MAENNISTRLRRSLVNRVKKEIREPATTSEEEIEEPEEPEFGKKRRKTNAAGKPGANKDPDFHPTATAEISIKGNREIKKLLDDFNKMGQSKKVTARYQTSVASRLIPGKSSRVSILKGGTLRFKFRKLEVTETVPNKADLQRYERVIWEAQKRWIEKMASQEFCAALKNFTSTQWTPSSECDFVAMLKTKKSIGIRHGAITTAVKDNVDLLSSGAVLYDLPISELPDNLEQITFGKHTFVDFKSGSRKKEITSSDWTSIAYTGGPINSLDFAPVQRKDGSDILALSVFPEDSTLTGKGRTWIKQTGYFQLWMLTRPTEGMTIPTLCGIVRIPDEGLVLKVKWCAKPCEVPKKDDDPIGYLAVAMASGKILIYKISDVLFNNCDAEAVPVFEPSPDFVLRQENNPEYMTGENPLGYPPIISVDWAHFAGGDRIAAVNAAGNILIWELSNEEFTTEDGILPIEMSSESWNSPAVDVVWNSEKAVAVSFREGLLRLLDTDTGECLLEEATIRTAGQRCSAQLRLFPGVFLLQVVTSDSSNGGTCYLIPDRQNKGYFVVPLSNKHDICIWSISTCAINGVVSSCGVDGAVLMSINGRIAPNNATVDFTFSAQRKALQLTRFRVNLAPPTDDVAPPVHDTHELAQKYMWLEVNVSECDRIPVRRNIHSCGDLRLESLNCMATSYGENPIAVSGGQAGLLFVLPCRV</sequence>
<dbReference type="InterPro" id="IPR052416">
    <property type="entry name" value="GTF3C_component"/>
</dbReference>
<comment type="subcellular location">
    <subcellularLocation>
        <location evidence="1">Nucleus</location>
    </subcellularLocation>
</comment>
<dbReference type="PANTHER" id="PTHR15052">
    <property type="entry name" value="RNA POLYMERASE III TRANSCRIPTION INITIATION FACTOR COMPLEX SUBUNIT"/>
    <property type="match status" value="1"/>
</dbReference>
<evidence type="ECO:0000256" key="1">
    <source>
        <dbReference type="ARBA" id="ARBA00004123"/>
    </source>
</evidence>
<evidence type="ECO:0000256" key="3">
    <source>
        <dbReference type="ARBA" id="ARBA00023242"/>
    </source>
</evidence>
<feature type="compositionally biased region" description="Acidic residues" evidence="4">
    <location>
        <begin position="29"/>
        <end position="39"/>
    </location>
</feature>
<dbReference type="InterPro" id="IPR015943">
    <property type="entry name" value="WD40/YVTN_repeat-like_dom_sf"/>
</dbReference>
<dbReference type="Proteomes" id="UP000887575">
    <property type="component" value="Unassembled WGS sequence"/>
</dbReference>
<accession>A0AAF3FMW6</accession>
<evidence type="ECO:0000256" key="2">
    <source>
        <dbReference type="ARBA" id="ARBA00023163"/>
    </source>
</evidence>
<dbReference type="WBParaSite" id="MBELARI_LOCUS8361">
    <property type="protein sequence ID" value="MBELARI_LOCUS8361"/>
    <property type="gene ID" value="MBELARI_LOCUS8361"/>
</dbReference>
<proteinExistence type="predicted"/>
<dbReference type="GO" id="GO:0005634">
    <property type="term" value="C:nucleus"/>
    <property type="evidence" value="ECO:0007669"/>
    <property type="project" value="UniProtKB-SubCell"/>
</dbReference>
<keyword evidence="5" id="KW-1185">Reference proteome</keyword>
<reference evidence="6" key="1">
    <citation type="submission" date="2024-02" db="UniProtKB">
        <authorList>
            <consortium name="WormBaseParasite"/>
        </authorList>
    </citation>
    <scope>IDENTIFICATION</scope>
</reference>
<organism evidence="5 6">
    <name type="scientific">Mesorhabditis belari</name>
    <dbReference type="NCBI Taxonomy" id="2138241"/>
    <lineage>
        <taxon>Eukaryota</taxon>
        <taxon>Metazoa</taxon>
        <taxon>Ecdysozoa</taxon>
        <taxon>Nematoda</taxon>
        <taxon>Chromadorea</taxon>
        <taxon>Rhabditida</taxon>
        <taxon>Rhabditina</taxon>
        <taxon>Rhabditomorpha</taxon>
        <taxon>Rhabditoidea</taxon>
        <taxon>Rhabditidae</taxon>
        <taxon>Mesorhabditinae</taxon>
        <taxon>Mesorhabditis</taxon>
    </lineage>
</organism>
<name>A0AAF3FMW6_9BILA</name>
<dbReference type="AlphaFoldDB" id="A0AAF3FMW6"/>
<evidence type="ECO:0000256" key="4">
    <source>
        <dbReference type="SAM" id="MobiDB-lite"/>
    </source>
</evidence>
<dbReference type="Gene3D" id="2.130.10.10">
    <property type="entry name" value="YVTN repeat-like/Quinoprotein amine dehydrogenase"/>
    <property type="match status" value="1"/>
</dbReference>
<dbReference type="PANTHER" id="PTHR15052:SF2">
    <property type="entry name" value="GENERAL TRANSCRIPTION FACTOR 3C POLYPEPTIDE 2"/>
    <property type="match status" value="1"/>
</dbReference>
<keyword evidence="2" id="KW-0804">Transcription</keyword>
<feature type="region of interest" description="Disordered" evidence="4">
    <location>
        <begin position="1"/>
        <end position="67"/>
    </location>
</feature>